<dbReference type="GO" id="GO:0016651">
    <property type="term" value="F:oxidoreductase activity, acting on NAD(P)H"/>
    <property type="evidence" value="ECO:0007669"/>
    <property type="project" value="InterPro"/>
</dbReference>
<dbReference type="SUPFAM" id="SSF50129">
    <property type="entry name" value="GroES-like"/>
    <property type="match status" value="1"/>
</dbReference>
<dbReference type="OrthoDB" id="3233595at2759"/>
<sequence length="330" mass="34408">MAPTTQKVLGVPASGAPWKIYDNWPVPKPGPNDVLLKVVAAGLNPADWKIQSGAPGPLVSQWPFIGGLEAAGIIEEVGAEVTNFAKGDKVFCPGGFDQVHAAYKQYTIAPALNVAKIPHNISFEQAASIPVCLGVVATGMWSKAPGADSVGFPAPWEEGGLSKFKGQAALVVGGSSSVGQYEPAAIQMAKLQGFSPIIATSSLKHADWLKSLGATHVLDRSMTSTAILAELPKLTGGKPIVFAYDAISEADTQNLAYDALAAGGSMVVTLPMSGYPRGEGTARWLTAHLVQPNRVEILPNGLAGIPEGLERSKNNKVSGVKLIARPQETV</sequence>
<dbReference type="Gene3D" id="3.90.180.10">
    <property type="entry name" value="Medium-chain alcohol dehydrogenases, catalytic domain"/>
    <property type="match status" value="2"/>
</dbReference>
<dbReference type="Gene3D" id="3.40.50.720">
    <property type="entry name" value="NAD(P)-binding Rossmann-like Domain"/>
    <property type="match status" value="2"/>
</dbReference>
<reference evidence="2" key="1">
    <citation type="journal article" date="2018" name="Genome Biol. Evol.">
        <title>Genomics and development of Lentinus tigrinus, a white-rot wood-decaying mushroom with dimorphic fruiting bodies.</title>
        <authorList>
            <person name="Wu B."/>
            <person name="Xu Z."/>
            <person name="Knudson A."/>
            <person name="Carlson A."/>
            <person name="Chen N."/>
            <person name="Kovaka S."/>
            <person name="LaButti K."/>
            <person name="Lipzen A."/>
            <person name="Pennachio C."/>
            <person name="Riley R."/>
            <person name="Schakwitz W."/>
            <person name="Umezawa K."/>
            <person name="Ohm R.A."/>
            <person name="Grigoriev I.V."/>
            <person name="Nagy L.G."/>
            <person name="Gibbons J."/>
            <person name="Hibbett D."/>
        </authorList>
    </citation>
    <scope>NUCLEOTIDE SEQUENCE [LARGE SCALE GENOMIC DNA]</scope>
    <source>
        <strain evidence="2">ALCF2SS1-6</strain>
    </source>
</reference>
<dbReference type="STRING" id="1328759.A0A5C2S784"/>
<dbReference type="PANTHER" id="PTHR45348:SF2">
    <property type="entry name" value="ZINC-TYPE ALCOHOL DEHYDROGENASE-LIKE PROTEIN C2E1P3.01"/>
    <property type="match status" value="1"/>
</dbReference>
<dbReference type="Pfam" id="PF08240">
    <property type="entry name" value="ADH_N"/>
    <property type="match status" value="1"/>
</dbReference>
<keyword evidence="3" id="KW-1185">Reference proteome</keyword>
<dbReference type="InterPro" id="IPR013149">
    <property type="entry name" value="ADH-like_C"/>
</dbReference>
<dbReference type="PANTHER" id="PTHR45348">
    <property type="entry name" value="HYPOTHETICAL OXIDOREDUCTASE (EUROFUNG)"/>
    <property type="match status" value="1"/>
</dbReference>
<dbReference type="Proteomes" id="UP000313359">
    <property type="component" value="Unassembled WGS sequence"/>
</dbReference>
<evidence type="ECO:0000313" key="2">
    <source>
        <dbReference type="EMBL" id="RPD59725.1"/>
    </source>
</evidence>
<gene>
    <name evidence="2" type="ORF">L227DRAFT_601358</name>
</gene>
<dbReference type="InterPro" id="IPR011032">
    <property type="entry name" value="GroES-like_sf"/>
</dbReference>
<accession>A0A5C2S784</accession>
<dbReference type="Pfam" id="PF00107">
    <property type="entry name" value="ADH_zinc_N"/>
    <property type="match status" value="1"/>
</dbReference>
<proteinExistence type="predicted"/>
<dbReference type="CDD" id="cd08249">
    <property type="entry name" value="enoyl_reductase_like"/>
    <property type="match status" value="1"/>
</dbReference>
<evidence type="ECO:0000313" key="3">
    <source>
        <dbReference type="Proteomes" id="UP000313359"/>
    </source>
</evidence>
<dbReference type="InterPro" id="IPR036291">
    <property type="entry name" value="NAD(P)-bd_dom_sf"/>
</dbReference>
<dbReference type="SMART" id="SM00829">
    <property type="entry name" value="PKS_ER"/>
    <property type="match status" value="1"/>
</dbReference>
<dbReference type="SUPFAM" id="SSF51735">
    <property type="entry name" value="NAD(P)-binding Rossmann-fold domains"/>
    <property type="match status" value="1"/>
</dbReference>
<name>A0A5C2S784_9APHY</name>
<dbReference type="EMBL" id="ML122269">
    <property type="protein sequence ID" value="RPD59725.1"/>
    <property type="molecule type" value="Genomic_DNA"/>
</dbReference>
<dbReference type="InterPro" id="IPR013154">
    <property type="entry name" value="ADH-like_N"/>
</dbReference>
<organism evidence="2 3">
    <name type="scientific">Lentinus tigrinus ALCF2SS1-6</name>
    <dbReference type="NCBI Taxonomy" id="1328759"/>
    <lineage>
        <taxon>Eukaryota</taxon>
        <taxon>Fungi</taxon>
        <taxon>Dikarya</taxon>
        <taxon>Basidiomycota</taxon>
        <taxon>Agaricomycotina</taxon>
        <taxon>Agaricomycetes</taxon>
        <taxon>Polyporales</taxon>
        <taxon>Polyporaceae</taxon>
        <taxon>Lentinus</taxon>
    </lineage>
</organism>
<dbReference type="AlphaFoldDB" id="A0A5C2S784"/>
<feature type="domain" description="Enoyl reductase (ER)" evidence="1">
    <location>
        <begin position="10"/>
        <end position="268"/>
    </location>
</feature>
<dbReference type="InterPro" id="IPR047122">
    <property type="entry name" value="Trans-enoyl_RdTase-like"/>
</dbReference>
<protein>
    <submittedName>
        <fullName evidence="2">GroES-like protein</fullName>
    </submittedName>
</protein>
<evidence type="ECO:0000259" key="1">
    <source>
        <dbReference type="SMART" id="SM00829"/>
    </source>
</evidence>
<dbReference type="InterPro" id="IPR020843">
    <property type="entry name" value="ER"/>
</dbReference>